<proteinExistence type="predicted"/>
<evidence type="ECO:0000313" key="3">
    <source>
        <dbReference type="Proteomes" id="UP000037923"/>
    </source>
</evidence>
<dbReference type="VEuPathDB" id="TriTrypDB:LpyrH10_07_2580"/>
<reference evidence="2 3" key="1">
    <citation type="submission" date="2015-07" db="EMBL/GenBank/DDBJ databases">
        <title>High-quality genome of monoxenous trypanosomatid Leptomonas pyrrhocoris.</title>
        <authorList>
            <person name="Flegontov P."/>
            <person name="Butenko A."/>
            <person name="Firsov S."/>
            <person name="Vlcek C."/>
            <person name="Logacheva M.D."/>
            <person name="Field M."/>
            <person name="Filatov D."/>
            <person name="Flegontova O."/>
            <person name="Gerasimov E."/>
            <person name="Jackson A.P."/>
            <person name="Kelly S."/>
            <person name="Opperdoes F."/>
            <person name="O'Reilly A."/>
            <person name="Votypka J."/>
            <person name="Yurchenko V."/>
            <person name="Lukes J."/>
        </authorList>
    </citation>
    <scope>NUCLEOTIDE SEQUENCE [LARGE SCALE GENOMIC DNA]</scope>
    <source>
        <strain evidence="2">H10</strain>
    </source>
</reference>
<feature type="compositionally biased region" description="Low complexity" evidence="1">
    <location>
        <begin position="1309"/>
        <end position="1328"/>
    </location>
</feature>
<evidence type="ECO:0000313" key="2">
    <source>
        <dbReference type="EMBL" id="KPA81093.1"/>
    </source>
</evidence>
<feature type="region of interest" description="Disordered" evidence="1">
    <location>
        <begin position="1397"/>
        <end position="1460"/>
    </location>
</feature>
<feature type="compositionally biased region" description="Basic and acidic residues" evidence="1">
    <location>
        <begin position="990"/>
        <end position="1002"/>
    </location>
</feature>
<organism evidence="2 3">
    <name type="scientific">Leptomonas pyrrhocoris</name>
    <name type="common">Firebug parasite</name>
    <dbReference type="NCBI Taxonomy" id="157538"/>
    <lineage>
        <taxon>Eukaryota</taxon>
        <taxon>Discoba</taxon>
        <taxon>Euglenozoa</taxon>
        <taxon>Kinetoplastea</taxon>
        <taxon>Metakinetoplastina</taxon>
        <taxon>Trypanosomatida</taxon>
        <taxon>Trypanosomatidae</taxon>
        <taxon>Leishmaniinae</taxon>
        <taxon>Leptomonas</taxon>
    </lineage>
</organism>
<feature type="compositionally biased region" description="Low complexity" evidence="1">
    <location>
        <begin position="1409"/>
        <end position="1429"/>
    </location>
</feature>
<feature type="region of interest" description="Disordered" evidence="1">
    <location>
        <begin position="899"/>
        <end position="937"/>
    </location>
</feature>
<dbReference type="GeneID" id="26904742"/>
<dbReference type="RefSeq" id="XP_015659532.1">
    <property type="nucleotide sequence ID" value="XM_015802131.1"/>
</dbReference>
<protein>
    <submittedName>
        <fullName evidence="2">Uncharacterized protein</fullName>
    </submittedName>
</protein>
<name>A0A0M9G2U2_LEPPY</name>
<dbReference type="OrthoDB" id="242287at2759"/>
<evidence type="ECO:0000256" key="1">
    <source>
        <dbReference type="SAM" id="MobiDB-lite"/>
    </source>
</evidence>
<feature type="region of interest" description="Disordered" evidence="1">
    <location>
        <begin position="987"/>
        <end position="1016"/>
    </location>
</feature>
<dbReference type="Proteomes" id="UP000037923">
    <property type="component" value="Unassembled WGS sequence"/>
</dbReference>
<feature type="region of interest" description="Disordered" evidence="1">
    <location>
        <begin position="472"/>
        <end position="540"/>
    </location>
</feature>
<feature type="region of interest" description="Disordered" evidence="1">
    <location>
        <begin position="1300"/>
        <end position="1340"/>
    </location>
</feature>
<dbReference type="NCBIfam" id="TIGR01443">
    <property type="entry name" value="intein_Cterm"/>
    <property type="match status" value="1"/>
</dbReference>
<feature type="region of interest" description="Disordered" evidence="1">
    <location>
        <begin position="172"/>
        <end position="191"/>
    </location>
</feature>
<dbReference type="EMBL" id="LGTL01000007">
    <property type="protein sequence ID" value="KPA81093.1"/>
    <property type="molecule type" value="Genomic_DNA"/>
</dbReference>
<feature type="region of interest" description="Disordered" evidence="1">
    <location>
        <begin position="253"/>
        <end position="312"/>
    </location>
</feature>
<dbReference type="OMA" id="LNPCMPV"/>
<comment type="caution">
    <text evidence="2">The sequence shown here is derived from an EMBL/GenBank/DDBJ whole genome shotgun (WGS) entry which is preliminary data.</text>
</comment>
<accession>A0A0M9G2U2</accession>
<keyword evidence="3" id="KW-1185">Reference proteome</keyword>
<gene>
    <name evidence="2" type="ORF">ABB37_04451</name>
</gene>
<feature type="compositionally biased region" description="Polar residues" evidence="1">
    <location>
        <begin position="1329"/>
        <end position="1340"/>
    </location>
</feature>
<dbReference type="InterPro" id="IPR030934">
    <property type="entry name" value="Intein_C"/>
</dbReference>
<feature type="region of interest" description="Disordered" evidence="1">
    <location>
        <begin position="345"/>
        <end position="367"/>
    </location>
</feature>
<feature type="compositionally biased region" description="Polar residues" evidence="1">
    <location>
        <begin position="297"/>
        <end position="311"/>
    </location>
</feature>
<sequence length="1581" mass="166771">MAVPQSSRVSEQQLFHGAAAAATATAIEEAEADSVEYLPPCNGADARYIEVANERAFSALQIHSRGANEGRTFFEQPRSELNSPLLAPYQPLLQQQHTRRDNATAATLTPVRTSLSSTPTPPHVHTPLHSTSYGSNYYNRILSNALLGGAEGRTNVYSFPAAFSTPPARVQRARSRSETGEAAAAADDHHGTDERAFAAVPVAQAIQDEFTKESIQSGTVDAFAVHVKQLTYTKCIDEADSSIVSLCSTPHPFTLGDSKEEVEDEDTAEGAPTRARLLRVSEHQPPPRPSGAGGQRRSATSLNGQTPSVTSPVIYFQGAPSMSTAANSSASRLRFQEGVDSAAIFDGVGDTTHPANARQRSRTRHTQPMRTAGVVRHASLSPVMAACPPGHVGSTFSLDLDATSVQGDALLCAPHDRVHLLPRMVHDACIASSPHELSAESHAEPTSPLCLPSSAVRHTGCCTPLTPRPTFVLPPSTTRAAAASGKRRGTGAKGDLHDDDEDNVLGAQRRSGGDSCATPPLSCYTEDSPTPVRSFGRGEDVGQGDVRGLLSTTARALFVEPGQIHSAVGAAERSSGVESGTARCSVRSSSASHGRSMTPSHILTTPVRHYDNSIRDFHSSSSSLRVGGGALPVSFLSVSPTTRLCTSPAGAMTPVSLTPARQTTRSAPSVAVAATAAVTTMSAAAVDGGVAGLEHRLTYRDALLGIPRSIATAHGVALRRGSTSRRDAFHFLRAMTANETSTDLLHNPFYWGCFGFLVAQRDEVWCVGKAQPFRIYPQDADQAARTRDRSTTITVVTSTTLLSAATWEAAALTTEDEASVTVATASPITHGMASSASDLVYLVVGTCVGDVNVYTYGKCSASSPGAVTVSLSSSHDVSPPPHQASTYTVKLRQYGTLRCADRVGGDRPPPNTGETHGSGGRLRSLTPPASTVGDEEAQRHAISVLRVVGPWLYIGDQSGHVSRYDLRCTFFLRALHEAAASTLPSVQLEGARRQPPHADTRSAVEGGSTPARKPVPLNLRMPVHQFTRPSATPPTQAAASKALVSSPADTALRETSPCFHSAVHAGEPVYNLEVTDNHSYLAVGTQTRLLVYRVAEMPRVADAISLPAARQWQKQKNRFTVADALTSTPPSDISEECRAMLETSIEPTAPLVVVSNALQPVRCFAWMLCDYDALIGAHSSRTRGDDSPAAYSMMEGDAYEYDVFGDAAAGASVQMSAACSFSLLSHTPTPTLVFASACYESTDAAAAAREETGSAPQRWKTDIQLYRLVTKSVVASCVLDYPVRVLKVVAGTTQIIAGTGSTTEWQHEPSPSSSSPSLPTALPPGATAQSNNPQTRFMTPTRSPLHHLVYTRSQSATPITPNASLSPTFTRSPVPASLRCRSTPAAAAAMAALRTLTSGESRPSPGLWRTPLPSASSSSSRPPTRSGTTAMWPSSGAGRFTTTPDTGGASRQPRARRAEDHSQHGFLFKFEVCPCAADDAASADSDGCVCLRSRGEIVVGEGESAVSGYLSPTQDQVAVLVQPARSSARRTGGPYAMSVKVKVWGLAPCFADGSSVSSARRVSTTQAATFGSVAPTVESLR</sequence>